<dbReference type="EMBL" id="BLIP01000003">
    <property type="protein sequence ID" value="GFE27352.1"/>
    <property type="molecule type" value="Genomic_DNA"/>
</dbReference>
<evidence type="ECO:0000313" key="2">
    <source>
        <dbReference type="EMBL" id="GFE27352.1"/>
    </source>
</evidence>
<evidence type="ECO:0000256" key="1">
    <source>
        <dbReference type="SAM" id="MobiDB-lite"/>
    </source>
</evidence>
<dbReference type="Proteomes" id="UP000429552">
    <property type="component" value="Unassembled WGS sequence"/>
</dbReference>
<protein>
    <submittedName>
        <fullName evidence="2">Uncharacterized protein</fullName>
    </submittedName>
</protein>
<gene>
    <name evidence="2" type="ORF">Sliba_78050</name>
</gene>
<dbReference type="AlphaFoldDB" id="A0A640TWV1"/>
<name>A0A640TWV1_STRNI</name>
<organism evidence="2 3">
    <name type="scientific">Streptomyces nigrescens</name>
    <dbReference type="NCBI Taxonomy" id="1920"/>
    <lineage>
        <taxon>Bacteria</taxon>
        <taxon>Bacillati</taxon>
        <taxon>Actinomycetota</taxon>
        <taxon>Actinomycetes</taxon>
        <taxon>Kitasatosporales</taxon>
        <taxon>Streptomycetaceae</taxon>
        <taxon>Streptomyces</taxon>
    </lineage>
</organism>
<evidence type="ECO:0000313" key="3">
    <source>
        <dbReference type="Proteomes" id="UP000429552"/>
    </source>
</evidence>
<sequence length="155" mass="16573">MSCDDPAPLGPGRDPLDRFGIALWSLEVEGRADKILRVMPAGLVPDDLWERGAPLLPVRPPSRAESSGSSVGVNVMVRSWSVVAHRSSSNAPRRWSRGARECGTVVNEKGRCGAVAPRRSGDTDAHRGTGSSYPASRFRTSSRGRGQGTPHGDFP</sequence>
<reference evidence="2 3" key="1">
    <citation type="submission" date="2019-12" db="EMBL/GenBank/DDBJ databases">
        <title>Whole genome shotgun sequence of Streptomyces libani subsp. libani NBRC 13452.</title>
        <authorList>
            <person name="Ichikawa N."/>
            <person name="Kimura A."/>
            <person name="Kitahashi Y."/>
            <person name="Komaki H."/>
            <person name="Tamura T."/>
        </authorList>
    </citation>
    <scope>NUCLEOTIDE SEQUENCE [LARGE SCALE GENOMIC DNA]</scope>
    <source>
        <strain evidence="2 3">NBRC 13452</strain>
    </source>
</reference>
<proteinExistence type="predicted"/>
<feature type="compositionally biased region" description="Polar residues" evidence="1">
    <location>
        <begin position="129"/>
        <end position="144"/>
    </location>
</feature>
<feature type="region of interest" description="Disordered" evidence="1">
    <location>
        <begin position="113"/>
        <end position="155"/>
    </location>
</feature>
<accession>A0A640TWV1</accession>
<comment type="caution">
    <text evidence="2">The sequence shown here is derived from an EMBL/GenBank/DDBJ whole genome shotgun (WGS) entry which is preliminary data.</text>
</comment>